<dbReference type="InterPro" id="IPR051172">
    <property type="entry name" value="Chlamydia_OmcB"/>
</dbReference>
<comment type="caution">
    <text evidence="7">The sequence shown here is derived from an EMBL/GenBank/DDBJ whole genome shotgun (WGS) entry which is preliminary data.</text>
</comment>
<dbReference type="PRINTS" id="PR01021">
    <property type="entry name" value="OMPADOMAIN"/>
</dbReference>
<keyword evidence="2 3" id="KW-0472">Membrane</keyword>
<dbReference type="PROSITE" id="PS51123">
    <property type="entry name" value="OMPA_2"/>
    <property type="match status" value="1"/>
</dbReference>
<feature type="region of interest" description="Disordered" evidence="4">
    <location>
        <begin position="158"/>
        <end position="177"/>
    </location>
</feature>
<dbReference type="EMBL" id="RDQO01000003">
    <property type="protein sequence ID" value="RMX05949.1"/>
    <property type="molecule type" value="Genomic_DNA"/>
</dbReference>
<evidence type="ECO:0000256" key="2">
    <source>
        <dbReference type="ARBA" id="ARBA00023136"/>
    </source>
</evidence>
<dbReference type="Gene3D" id="3.30.1330.60">
    <property type="entry name" value="OmpA-like domain"/>
    <property type="match status" value="2"/>
</dbReference>
<dbReference type="NCBIfam" id="TIGR01451">
    <property type="entry name" value="B_ant_repeat"/>
    <property type="match status" value="3"/>
</dbReference>
<protein>
    <submittedName>
        <fullName evidence="7">DUF11 domain-containing protein</fullName>
    </submittedName>
</protein>
<proteinExistence type="predicted"/>
<dbReference type="InterPro" id="IPR047589">
    <property type="entry name" value="DUF11_rpt"/>
</dbReference>
<comment type="subcellular location">
    <subcellularLocation>
        <location evidence="1">Membrane</location>
    </subcellularLocation>
</comment>
<reference evidence="7 8" key="1">
    <citation type="submission" date="2018-10" db="EMBL/GenBank/DDBJ databases">
        <title>Draft genome of Cortibacter populi DSM10536.</title>
        <authorList>
            <person name="Bernier A.-M."/>
            <person name="Bernard K."/>
        </authorList>
    </citation>
    <scope>NUCLEOTIDE SEQUENCE [LARGE SCALE GENOMIC DNA]</scope>
    <source>
        <strain evidence="7 8">DSM 105136</strain>
    </source>
</reference>
<evidence type="ECO:0000313" key="8">
    <source>
        <dbReference type="Proteomes" id="UP000278006"/>
    </source>
</evidence>
<dbReference type="PANTHER" id="PTHR34819">
    <property type="entry name" value="LARGE CYSTEINE-RICH PERIPLASMIC PROTEIN OMCB"/>
    <property type="match status" value="1"/>
</dbReference>
<dbReference type="Gene3D" id="2.60.40.10">
    <property type="entry name" value="Immunoglobulins"/>
    <property type="match status" value="1"/>
</dbReference>
<evidence type="ECO:0000256" key="1">
    <source>
        <dbReference type="ARBA" id="ARBA00004370"/>
    </source>
</evidence>
<keyword evidence="5" id="KW-0812">Transmembrane</keyword>
<dbReference type="Pfam" id="PF24346">
    <property type="entry name" value="DUF7507"/>
    <property type="match status" value="2"/>
</dbReference>
<dbReference type="Gene3D" id="2.60.40.740">
    <property type="match status" value="1"/>
</dbReference>
<dbReference type="InterPro" id="IPR013783">
    <property type="entry name" value="Ig-like_fold"/>
</dbReference>
<dbReference type="Pfam" id="PF00691">
    <property type="entry name" value="OmpA"/>
    <property type="match status" value="1"/>
</dbReference>
<feature type="domain" description="OmpA-like" evidence="6">
    <location>
        <begin position="1077"/>
        <end position="1179"/>
    </location>
</feature>
<dbReference type="InterPro" id="IPR001434">
    <property type="entry name" value="OmcB-like_DUF11"/>
</dbReference>
<dbReference type="InterPro" id="IPR036737">
    <property type="entry name" value="OmpA-like_sf"/>
</dbReference>
<dbReference type="CDD" id="cd07185">
    <property type="entry name" value="OmpA_C-like"/>
    <property type="match status" value="1"/>
</dbReference>
<keyword evidence="5" id="KW-1133">Transmembrane helix</keyword>
<dbReference type="InterPro" id="IPR055354">
    <property type="entry name" value="DUF7507"/>
</dbReference>
<dbReference type="SUPFAM" id="SSF103088">
    <property type="entry name" value="OmpA-like"/>
    <property type="match status" value="2"/>
</dbReference>
<dbReference type="GO" id="GO:0016020">
    <property type="term" value="C:membrane"/>
    <property type="evidence" value="ECO:0007669"/>
    <property type="project" value="UniProtKB-SubCell"/>
</dbReference>
<evidence type="ECO:0000256" key="3">
    <source>
        <dbReference type="PROSITE-ProRule" id="PRU00473"/>
    </source>
</evidence>
<keyword evidence="8" id="KW-1185">Reference proteome</keyword>
<evidence type="ECO:0000256" key="4">
    <source>
        <dbReference type="SAM" id="MobiDB-lite"/>
    </source>
</evidence>
<evidence type="ECO:0000313" key="7">
    <source>
        <dbReference type="EMBL" id="RMX05949.1"/>
    </source>
</evidence>
<organism evidence="7 8">
    <name type="scientific">Corticibacter populi</name>
    <dbReference type="NCBI Taxonomy" id="1550736"/>
    <lineage>
        <taxon>Bacteria</taxon>
        <taxon>Pseudomonadati</taxon>
        <taxon>Pseudomonadota</taxon>
        <taxon>Betaproteobacteria</taxon>
        <taxon>Burkholderiales</taxon>
        <taxon>Comamonadaceae</taxon>
        <taxon>Corticibacter</taxon>
    </lineage>
</organism>
<sequence length="1179" mass="120432">MTCNDTGAASRRVISGLSRYVVMSFMALLLVVLGHEVWAQSSPDTITNIATVTPPSGVVDPDPDNNSDDAEVFVQRPALSIVKSSTAVGATVGSTIEYSFLVTNTGNVDLTAVVVKDAKLGADIAVGDLAAGASATVTGSYTLTAADFAAGEVVNTATAEGTPPGGGTPVPSDPSTVTTPLTAAPALSIVKSSTAVGATVGSTIEYSFLVTNTGNVDLTAVVVKDAKLGADIAVGDLAAGASATVTGSYTLTAADFAAGEVVNTATAEGTPPGGGTPVPSDPSTVTTPLTANVIDAVDDGFGPVNGGMGGSAGNAYDNDTLNGQPVDVAAIVGTVLTPATPVNGGPVPTLDAATGVVTVPAGTPAGDYTIVYQICEALNPANCDTAIITVTVEAPSIDAVDDGFGPINGGMGGSAGNAYDNDTLNGQPVDVAAIVGTVLTPATPVNGGSVPTLDAATGVVTVPAGTPAGDYTIVYQICEALNPVNCDTATITVTVEAPLIEATDDPLGTFEGTGGDQVAGNAFDNDRINGVVIVPSQVTGEILTPAASISGGAVPVLDPATGVVTIPAGTPSGDYTITYRICEVLNPTNCDTASVTVTVEVNANLLRITKAAGVRTVVIGDLVRYTLTVENVGTTQVQNANVIDTPPAGFTYVEGSLNAADDDGAVTVSGQSPLRFDGIDLAAGRTATLSYLMRVGAGVRPGTHQNQAQAYSSTGEPISNIATAAVELTSDPLFEDSLIFGTVFDDRDGDGWQDSATLSGVAVQGGFAPGAYVANSTMVDRGTGHEPEPDASSPLLHGIAIGGISARQSVADPAERHQVVVRQRLSELAFTDDFVLTSEQGVTVRMDAAGNTTVEKSGEAAKGLNAAAPSVERRVAVTEGGYVVDYVIRNEGIDERGIPGVRIASVEGLLIETDQYGRYHIVDVHGGEWRRGRNFILKVDPSTLPAGAEFTTDNPLLRRITPGVPVRFDWGVKLPVQPIPVGREEVELELGEVLFAPGSAELRAEYQPVLGQIAERITGYRGGEILISAAGDTEGLAFQRAEAVRDALLQSLDAEVAKALRVSLRTQIDDPHAFVAGVTEGGALLGTVLFDTDKSSIRPEFEPLLDKIAERLQRAGGGRVGIVGHTDVRGSHAYNTALGLRRAKAVYDALERRLSPELRTKVRVDINDDPAAPVGGARQ</sequence>
<gene>
    <name evidence="7" type="ORF">D8I35_12450</name>
</gene>
<dbReference type="AlphaFoldDB" id="A0A3M6QTS0"/>
<dbReference type="Pfam" id="PF01345">
    <property type="entry name" value="DUF11"/>
    <property type="match status" value="1"/>
</dbReference>
<feature type="transmembrane region" description="Helical" evidence="5">
    <location>
        <begin position="20"/>
        <end position="38"/>
    </location>
</feature>
<dbReference type="Proteomes" id="UP000278006">
    <property type="component" value="Unassembled WGS sequence"/>
</dbReference>
<evidence type="ECO:0000259" key="6">
    <source>
        <dbReference type="PROSITE" id="PS51123"/>
    </source>
</evidence>
<accession>A0A3M6QTS0</accession>
<evidence type="ECO:0000256" key="5">
    <source>
        <dbReference type="SAM" id="Phobius"/>
    </source>
</evidence>
<name>A0A3M6QTS0_9BURK</name>
<dbReference type="InterPro" id="IPR006664">
    <property type="entry name" value="OMP_bac"/>
</dbReference>
<dbReference type="InterPro" id="IPR006665">
    <property type="entry name" value="OmpA-like"/>
</dbReference>